<accession>A0A1B7M1Z6</accession>
<evidence type="ECO:0000256" key="4">
    <source>
        <dbReference type="ARBA" id="ARBA00023163"/>
    </source>
</evidence>
<keyword evidence="2" id="KW-0805">Transcription regulation</keyword>
<reference evidence="6 7" key="1">
    <citation type="submission" date="2016-04" db="EMBL/GenBank/DDBJ databases">
        <title>First whole genome shotgun sequence of the bacterium Enteractinococcus sp. strain UASWS1574.</title>
        <authorList>
            <person name="Crovadore J."/>
            <person name="Chablais R."/>
            <person name="Lefort F."/>
        </authorList>
    </citation>
    <scope>NUCLEOTIDE SEQUENCE [LARGE SCALE GENOMIC DNA]</scope>
    <source>
        <strain evidence="6 7">UASWS1574</strain>
    </source>
</reference>
<feature type="domain" description="HTH lysR-type" evidence="5">
    <location>
        <begin position="4"/>
        <end position="61"/>
    </location>
</feature>
<dbReference type="Gene3D" id="1.10.10.10">
    <property type="entry name" value="Winged helix-like DNA-binding domain superfamily/Winged helix DNA-binding domain"/>
    <property type="match status" value="1"/>
</dbReference>
<evidence type="ECO:0000256" key="2">
    <source>
        <dbReference type="ARBA" id="ARBA00023015"/>
    </source>
</evidence>
<dbReference type="Pfam" id="PF03466">
    <property type="entry name" value="LysR_substrate"/>
    <property type="match status" value="1"/>
</dbReference>
<dbReference type="PANTHER" id="PTHR30419">
    <property type="entry name" value="HTH-TYPE TRANSCRIPTIONAL REGULATOR YBHD"/>
    <property type="match status" value="1"/>
</dbReference>
<comment type="similarity">
    <text evidence="1">Belongs to the LysR transcriptional regulatory family.</text>
</comment>
<dbReference type="InterPro" id="IPR000847">
    <property type="entry name" value="LysR_HTH_N"/>
</dbReference>
<dbReference type="GO" id="GO:0005829">
    <property type="term" value="C:cytosol"/>
    <property type="evidence" value="ECO:0007669"/>
    <property type="project" value="TreeGrafter"/>
</dbReference>
<dbReference type="EMBL" id="LXEY01000010">
    <property type="protein sequence ID" value="OAV62627.1"/>
    <property type="molecule type" value="Genomic_DNA"/>
</dbReference>
<dbReference type="GO" id="GO:0003700">
    <property type="term" value="F:DNA-binding transcription factor activity"/>
    <property type="evidence" value="ECO:0007669"/>
    <property type="project" value="InterPro"/>
</dbReference>
<organism evidence="6 7">
    <name type="scientific">Enteractinococcus helveticum</name>
    <dbReference type="NCBI Taxonomy" id="1837282"/>
    <lineage>
        <taxon>Bacteria</taxon>
        <taxon>Bacillati</taxon>
        <taxon>Actinomycetota</taxon>
        <taxon>Actinomycetes</taxon>
        <taxon>Micrococcales</taxon>
        <taxon>Micrococcaceae</taxon>
    </lineage>
</organism>
<keyword evidence="4" id="KW-0804">Transcription</keyword>
<dbReference type="InterPro" id="IPR050950">
    <property type="entry name" value="HTH-type_LysR_regulators"/>
</dbReference>
<sequence length="303" mass="33118">MNDVTFRQLEHFLSVAQAGNITAGAAQSHVSQSAMSTSLNGLEKALGTAVFQRSHRGVNLTPAGHALLRKARQLVDDVRELQSTAHELDKELHGPLVVGCYSTLAPSLMPPIITSFLATYPKIDLRFIEGSDDELVEALHQGHCEFVLTYDYRLDRFFPHRALHREDLSAAAPYAVVPTGHPLARSKTIDLADLATEPLILLDLAPAPEYFLQIFDSFGLSPQIRFRTKSHQLIFGLVARGMGISILTQVLTPSGTAPFRDVAVKPLSNNLEPLPIVALSAAGVRRTQRAEAFITHVKDQMGS</sequence>
<evidence type="ECO:0000256" key="3">
    <source>
        <dbReference type="ARBA" id="ARBA00023125"/>
    </source>
</evidence>
<dbReference type="Gene3D" id="3.40.190.10">
    <property type="entry name" value="Periplasmic binding protein-like II"/>
    <property type="match status" value="2"/>
</dbReference>
<comment type="caution">
    <text evidence="6">The sequence shown here is derived from an EMBL/GenBank/DDBJ whole genome shotgun (WGS) entry which is preliminary data.</text>
</comment>
<dbReference type="Pfam" id="PF00126">
    <property type="entry name" value="HTH_1"/>
    <property type="match status" value="1"/>
</dbReference>
<dbReference type="InterPro" id="IPR005119">
    <property type="entry name" value="LysR_subst-bd"/>
</dbReference>
<dbReference type="GO" id="GO:0003677">
    <property type="term" value="F:DNA binding"/>
    <property type="evidence" value="ECO:0007669"/>
    <property type="project" value="UniProtKB-KW"/>
</dbReference>
<dbReference type="SUPFAM" id="SSF53850">
    <property type="entry name" value="Periplasmic binding protein-like II"/>
    <property type="match status" value="1"/>
</dbReference>
<keyword evidence="7" id="KW-1185">Reference proteome</keyword>
<evidence type="ECO:0000313" key="7">
    <source>
        <dbReference type="Proteomes" id="UP000078292"/>
    </source>
</evidence>
<dbReference type="AlphaFoldDB" id="A0A1B7M1Z6"/>
<dbReference type="InterPro" id="IPR036390">
    <property type="entry name" value="WH_DNA-bd_sf"/>
</dbReference>
<dbReference type="STRING" id="1837282.A6F49_05550"/>
<proteinExistence type="inferred from homology"/>
<gene>
    <name evidence="6" type="ORF">A6F49_05550</name>
</gene>
<dbReference type="FunFam" id="1.10.10.10:FF:000001">
    <property type="entry name" value="LysR family transcriptional regulator"/>
    <property type="match status" value="1"/>
</dbReference>
<keyword evidence="3" id="KW-0238">DNA-binding</keyword>
<name>A0A1B7M1Z6_9MICC</name>
<dbReference type="InterPro" id="IPR036388">
    <property type="entry name" value="WH-like_DNA-bd_sf"/>
</dbReference>
<protein>
    <recommendedName>
        <fullName evidence="5">HTH lysR-type domain-containing protein</fullName>
    </recommendedName>
</protein>
<dbReference type="RefSeq" id="WP_067605522.1">
    <property type="nucleotide sequence ID" value="NZ_LXEY01000010.1"/>
</dbReference>
<dbReference type="PROSITE" id="PS50931">
    <property type="entry name" value="HTH_LYSR"/>
    <property type="match status" value="1"/>
</dbReference>
<dbReference type="SUPFAM" id="SSF46785">
    <property type="entry name" value="Winged helix' DNA-binding domain"/>
    <property type="match status" value="1"/>
</dbReference>
<evidence type="ECO:0000256" key="1">
    <source>
        <dbReference type="ARBA" id="ARBA00009437"/>
    </source>
</evidence>
<dbReference type="Proteomes" id="UP000078292">
    <property type="component" value="Unassembled WGS sequence"/>
</dbReference>
<evidence type="ECO:0000313" key="6">
    <source>
        <dbReference type="EMBL" id="OAV62627.1"/>
    </source>
</evidence>
<evidence type="ECO:0000259" key="5">
    <source>
        <dbReference type="PROSITE" id="PS50931"/>
    </source>
</evidence>
<dbReference type="OrthoDB" id="3461141at2"/>